<dbReference type="PROSITE" id="PS50802">
    <property type="entry name" value="OTU"/>
    <property type="match status" value="1"/>
</dbReference>
<dbReference type="PANTHER" id="PTHR12931:SF15">
    <property type="entry name" value="UBIQUITIN THIOESTERASE OTUBAIN-LIKE"/>
    <property type="match status" value="1"/>
</dbReference>
<evidence type="ECO:0000256" key="4">
    <source>
        <dbReference type="ARBA" id="ARBA00022786"/>
    </source>
</evidence>
<dbReference type="EC" id="3.4.19.12" evidence="2"/>
<protein>
    <recommendedName>
        <fullName evidence="2">ubiquitinyl hydrolase 1</fullName>
        <ecNumber evidence="2">3.4.19.12</ecNumber>
    </recommendedName>
</protein>
<evidence type="ECO:0000256" key="5">
    <source>
        <dbReference type="ARBA" id="ARBA00022801"/>
    </source>
</evidence>
<dbReference type="InterPro" id="IPR042467">
    <property type="entry name" value="Peptidase_C65_otubain_sub2"/>
</dbReference>
<gene>
    <name evidence="8" type="ORF">PCOR1329_LOCUS6743</name>
</gene>
<proteinExistence type="predicted"/>
<dbReference type="Proteomes" id="UP001189429">
    <property type="component" value="Unassembled WGS sequence"/>
</dbReference>
<evidence type="ECO:0000256" key="6">
    <source>
        <dbReference type="ARBA" id="ARBA00022807"/>
    </source>
</evidence>
<dbReference type="Pfam" id="PF10275">
    <property type="entry name" value="Peptidase_C65"/>
    <property type="match status" value="1"/>
</dbReference>
<keyword evidence="6" id="KW-0788">Thiol protease</keyword>
<dbReference type="Gene3D" id="3.30.200.60">
    <property type="entry name" value="Peptidase C65 Otubain, subdomain 1"/>
    <property type="match status" value="1"/>
</dbReference>
<evidence type="ECO:0000313" key="9">
    <source>
        <dbReference type="Proteomes" id="UP001189429"/>
    </source>
</evidence>
<reference evidence="8" key="1">
    <citation type="submission" date="2023-10" db="EMBL/GenBank/DDBJ databases">
        <authorList>
            <person name="Chen Y."/>
            <person name="Shah S."/>
            <person name="Dougan E. K."/>
            <person name="Thang M."/>
            <person name="Chan C."/>
        </authorList>
    </citation>
    <scope>NUCLEOTIDE SEQUENCE [LARGE SCALE GENOMIC DNA]</scope>
</reference>
<name>A0ABN9Q3K5_9DINO</name>
<dbReference type="InterPro" id="IPR003323">
    <property type="entry name" value="OTU_dom"/>
</dbReference>
<dbReference type="CDD" id="cd22749">
    <property type="entry name" value="Otubain_C65"/>
    <property type="match status" value="1"/>
</dbReference>
<evidence type="ECO:0000256" key="1">
    <source>
        <dbReference type="ARBA" id="ARBA00000707"/>
    </source>
</evidence>
<evidence type="ECO:0000313" key="8">
    <source>
        <dbReference type="EMBL" id="CAK0797748.1"/>
    </source>
</evidence>
<organism evidence="8 9">
    <name type="scientific">Prorocentrum cordatum</name>
    <dbReference type="NCBI Taxonomy" id="2364126"/>
    <lineage>
        <taxon>Eukaryota</taxon>
        <taxon>Sar</taxon>
        <taxon>Alveolata</taxon>
        <taxon>Dinophyceae</taxon>
        <taxon>Prorocentrales</taxon>
        <taxon>Prorocentraceae</taxon>
        <taxon>Prorocentrum</taxon>
    </lineage>
</organism>
<comment type="catalytic activity">
    <reaction evidence="1">
        <text>Thiol-dependent hydrolysis of ester, thioester, amide, peptide and isopeptide bonds formed by the C-terminal Gly of ubiquitin (a 76-residue protein attached to proteins as an intracellular targeting signal).</text>
        <dbReference type="EC" id="3.4.19.12"/>
    </reaction>
</comment>
<dbReference type="InterPro" id="IPR042468">
    <property type="entry name" value="Peptidase_C65_otubain_sub1"/>
</dbReference>
<feature type="domain" description="OTU" evidence="7">
    <location>
        <begin position="149"/>
        <end position="345"/>
    </location>
</feature>
<evidence type="ECO:0000256" key="3">
    <source>
        <dbReference type="ARBA" id="ARBA00022670"/>
    </source>
</evidence>
<dbReference type="Gene3D" id="1.20.1300.20">
    <property type="entry name" value="Peptidase C65 Otubain, subdomain 2"/>
    <property type="match status" value="1"/>
</dbReference>
<dbReference type="EMBL" id="CAUYUJ010001811">
    <property type="protein sequence ID" value="CAK0797748.1"/>
    <property type="molecule type" value="Genomic_DNA"/>
</dbReference>
<keyword evidence="4" id="KW-0833">Ubl conjugation pathway</keyword>
<sequence length="411" mass="44321">MGVVLGCGGHCEECAANCGRAPGSGCLSAHPNKPVAHTLSVAQDGLDIPLSAPQRYNLAGIDCPIAQAVCSDYELRPGHGADDGLFEDAARSFAELSDQVLPFPDCVSAGRGTDVPNLGQRKAIAALEDECRFNAGAVQKVRLLSNAYDHWRSVRGDGNCYYRTVAFGVLESLACAGEWQRLEKVVATLREVDYEEGSDEQRAHAQLLRRLSSRDDLLQLEAWVAQDAELDQALIRACRRLARLFLVRNGDRQSPSGATYAELVHAESYAGVEDYCASVVDPMGRDAETLACYALPLMLGVGVRTWILDRRDAVDLVSWDALGPGGEVDVHVLFKPGHYDLLYPRAGRDRGGREFEVLEDPVPACFLPEPRPGPCSVARAGPAMPSAAPANTPRSLVGEALGWLTRGPFPL</sequence>
<keyword evidence="5" id="KW-0378">Hydrolase</keyword>
<dbReference type="InterPro" id="IPR019400">
    <property type="entry name" value="Peptidase_C65_otubain"/>
</dbReference>
<accession>A0ABN9Q3K5</accession>
<evidence type="ECO:0000256" key="2">
    <source>
        <dbReference type="ARBA" id="ARBA00012759"/>
    </source>
</evidence>
<dbReference type="PANTHER" id="PTHR12931">
    <property type="entry name" value="UBIQUITIN THIOLESTERASE PROTEIN OTUB"/>
    <property type="match status" value="1"/>
</dbReference>
<dbReference type="SUPFAM" id="SSF54001">
    <property type="entry name" value="Cysteine proteinases"/>
    <property type="match status" value="1"/>
</dbReference>
<comment type="caution">
    <text evidence="8">The sequence shown here is derived from an EMBL/GenBank/DDBJ whole genome shotgun (WGS) entry which is preliminary data.</text>
</comment>
<dbReference type="InterPro" id="IPR038765">
    <property type="entry name" value="Papain-like_cys_pep_sf"/>
</dbReference>
<keyword evidence="3" id="KW-0645">Protease</keyword>
<evidence type="ECO:0000259" key="7">
    <source>
        <dbReference type="PROSITE" id="PS50802"/>
    </source>
</evidence>
<keyword evidence="9" id="KW-1185">Reference proteome</keyword>